<dbReference type="Pfam" id="PF12777">
    <property type="entry name" value="MT"/>
    <property type="match status" value="1"/>
</dbReference>
<feature type="coiled-coil region" evidence="14">
    <location>
        <begin position="868"/>
        <end position="923"/>
    </location>
</feature>
<evidence type="ECO:0000256" key="5">
    <source>
        <dbReference type="ARBA" id="ARBA00022737"/>
    </source>
</evidence>
<dbReference type="Gene3D" id="1.20.920.20">
    <property type="match status" value="1"/>
</dbReference>
<reference evidence="20 21" key="1">
    <citation type="journal article" date="2019" name="Commun. Biol.">
        <title>The bagworm genome reveals a unique fibroin gene that provides high tensile strength.</title>
        <authorList>
            <person name="Kono N."/>
            <person name="Nakamura H."/>
            <person name="Ohtoshi R."/>
            <person name="Tomita M."/>
            <person name="Numata K."/>
            <person name="Arakawa K."/>
        </authorList>
    </citation>
    <scope>NUCLEOTIDE SEQUENCE [LARGE SCALE GENOMIC DNA]</scope>
</reference>
<comment type="similarity">
    <text evidence="2">Belongs to the dynein heavy chain family.</text>
</comment>
<evidence type="ECO:0000259" key="19">
    <source>
        <dbReference type="Pfam" id="PF17857"/>
    </source>
</evidence>
<organism evidence="20 21">
    <name type="scientific">Eumeta variegata</name>
    <name type="common">Bagworm moth</name>
    <name type="synonym">Eumeta japonica</name>
    <dbReference type="NCBI Taxonomy" id="151549"/>
    <lineage>
        <taxon>Eukaryota</taxon>
        <taxon>Metazoa</taxon>
        <taxon>Ecdysozoa</taxon>
        <taxon>Arthropoda</taxon>
        <taxon>Hexapoda</taxon>
        <taxon>Insecta</taxon>
        <taxon>Pterygota</taxon>
        <taxon>Neoptera</taxon>
        <taxon>Endopterygota</taxon>
        <taxon>Lepidoptera</taxon>
        <taxon>Glossata</taxon>
        <taxon>Ditrysia</taxon>
        <taxon>Tineoidea</taxon>
        <taxon>Psychidae</taxon>
        <taxon>Oiketicinae</taxon>
        <taxon>Eumeta</taxon>
    </lineage>
</organism>
<dbReference type="InterPro" id="IPR041589">
    <property type="entry name" value="DNAH3_AAA_lid_1"/>
</dbReference>
<evidence type="ECO:0000256" key="14">
    <source>
        <dbReference type="SAM" id="Coils"/>
    </source>
</evidence>
<evidence type="ECO:0000259" key="16">
    <source>
        <dbReference type="Pfam" id="PF12777"/>
    </source>
</evidence>
<dbReference type="Pfam" id="PF12780">
    <property type="entry name" value="AAA_8"/>
    <property type="match status" value="1"/>
</dbReference>
<evidence type="ECO:0000256" key="6">
    <source>
        <dbReference type="ARBA" id="ARBA00022741"/>
    </source>
</evidence>
<keyword evidence="7" id="KW-0067">ATP-binding</keyword>
<keyword evidence="12" id="KW-0206">Cytoskeleton</keyword>
<feature type="domain" description="Dynein heavy chain ATP-binding dynein motor region" evidence="18">
    <location>
        <begin position="1014"/>
        <end position="1234"/>
    </location>
</feature>
<gene>
    <name evidence="20" type="primary">DNAH10</name>
    <name evidence="20" type="ORF">EVAR_34218_1</name>
</gene>
<comment type="caution">
    <text evidence="20">The sequence shown here is derived from an EMBL/GenBank/DDBJ whole genome shotgun (WGS) entry which is preliminary data.</text>
</comment>
<feature type="domain" description="Dynein heavy chain coiled coil stalk" evidence="16">
    <location>
        <begin position="654"/>
        <end position="986"/>
    </location>
</feature>
<evidence type="ECO:0000256" key="13">
    <source>
        <dbReference type="ARBA" id="ARBA00023273"/>
    </source>
</evidence>
<protein>
    <submittedName>
        <fullName evidence="20">Dynein heavy chain 10, axonemal</fullName>
    </submittedName>
</protein>
<evidence type="ECO:0000256" key="2">
    <source>
        <dbReference type="ARBA" id="ARBA00008887"/>
    </source>
</evidence>
<proteinExistence type="inferred from homology"/>
<dbReference type="PANTHER" id="PTHR22878:SF63">
    <property type="entry name" value="DYNEIN AXONEMAL HEAVY CHAIN 10"/>
    <property type="match status" value="1"/>
</dbReference>
<dbReference type="FunFam" id="1.20.920.20:FF:000001">
    <property type="entry name" value="dynein heavy chain 2, axonemal"/>
    <property type="match status" value="1"/>
</dbReference>
<feature type="region of interest" description="Disordered" evidence="15">
    <location>
        <begin position="1"/>
        <end position="48"/>
    </location>
</feature>
<sequence>MPRRLPSGVVRRACHAPSHPRVSPGRVQRSDSTNEFSSRTSSMDVQRNLESVVEKRTKDSFGPPLGKKMLVFIDDMNMPIVDTYGTQQPIALLKLLFEKKGFYDRGKDLTWKNLKDVGFLAAMGKAGGGRNDVDPRFISMFSVYNLQFPSESTLKHIYTSILHGHFSVFTDDVRSSVENIVQMTLDLYKIIIVELPPTPAKFHYIFNLRDLSRVAAGLCLSHPNFFSEKRSILRCWRNEFTRVICDRFINTVDTELMRGHIKEHIEKYFPTRVHADLEEFTIPEVRKEDEDEEGLLDETVPEEPAPRIEELRLDENEFEVEGEKELTLEEYVLRDPLLFGDYRNALDEEEIRYYEDLLDYEAVYFLFQEILDDYAERVGKLSVVLFEDCLEHLTRTHRVLRMDRAHLMLIGVGGSGKKSICRLAAYAAGCDVFEITVVRNYNETAFKDDMKRLYNQLGVEGKKTVFLFTASQIVEEGFLEFINNILGIGMIPALFTDEEKDAILNAVRNESNEAGYGVAKDAVWNYFCHKCTDNLHVVLSMSPSGDILRNRCRSFPGLVNNCTIDWLFPWPKQALLAVANVFLGDIEKIPDEHRPQIVEHAVHVHMSVSKYTLEFLQRLRRNNYVTPKHYIDFLTNYVGLLNEKDAFITGQCDRLIGGLGKIEEANVQLEELNGKLAVQKVIVAEQTKQCETLLVEISDATEKAVAKQQIAAQKQAEITEQSVVIMAEKAEAEAALSAALPALEAARLALADLDKNDITEIRSFATPPEAVQVVCECVVIIRGIKEVSWKSAKAMMADPNFLRNLQEMNCDLITQKQVSAIKAHMKKSKKLDTMQQISKAGFGLLKFVQAVLGYCAVFREVKPKRDRVEQLEQEYKDACNYLESLNREVARLQKTLDGLNEKYESAMQNRQELQEETDLMLRRLAAADKLMSGLSSEQTRWKIDLAAFHVEQSKLIGNCLLAASFLSYTGPFSFQFRKTMIYEDWLGDIVERAIPITTPYTIEKNLTNDVEISGWNSEGLPPDELSIQNGILTIRASRFPLCIDPQTQALTWIKKKETKNNLKVLSFNDPQFLRQLEMAIKYGMPVLFQDVNEYIDPVVDNVLEKNIKVEGGRTFVFLGSSEVDYDPKFRMYLTTKLSNPQFNPAAYAKAVVINYTVTVQGLEEQLLSVVVRAERPDLEQQREGLIAETSSNRSLLSDLEDSLLRELSTSTGNMLDNVELLSTLENTKIKAVEVMEKLALAETTTRDIEKLRNGYRPVAKRGSILFFVLSDMASVNTMYQYSLSSYLDVFAFSLRKAMPNVILVKRLKNIIDTLTKNVYDYGCTGMPLPLYFNVWIEAISTTEHGIFERHKLLYSFQMDTKLEQSEDHISQAQLDFFIKGNVSLEKATRTCPGAWIPGQGWQDIMKLSTDFPETFASLPDDISNDLDQWQEWFDSDAPESNEIPNGYREKMEPFELMMLLRCFRVDRVYRALNDYVTVTMGEEYITPPVVRFSTPHETLQLCIACECCNAQVQRSPTLLLLPRVPVLCHCDAIVTNFTAPEFRA</sequence>
<evidence type="ECO:0000256" key="1">
    <source>
        <dbReference type="ARBA" id="ARBA00004430"/>
    </source>
</evidence>
<evidence type="ECO:0000256" key="4">
    <source>
        <dbReference type="ARBA" id="ARBA00022701"/>
    </source>
</evidence>
<evidence type="ECO:0000256" key="12">
    <source>
        <dbReference type="ARBA" id="ARBA00023212"/>
    </source>
</evidence>
<feature type="coiled-coil region" evidence="14">
    <location>
        <begin position="662"/>
        <end position="703"/>
    </location>
</feature>
<dbReference type="InterPro" id="IPR035706">
    <property type="entry name" value="AAA_9"/>
</dbReference>
<evidence type="ECO:0000256" key="11">
    <source>
        <dbReference type="ARBA" id="ARBA00023175"/>
    </source>
</evidence>
<dbReference type="PANTHER" id="PTHR22878">
    <property type="entry name" value="DYNEIN HEAVY CHAIN 6, AXONEMAL-LIKE-RELATED"/>
    <property type="match status" value="1"/>
</dbReference>
<evidence type="ECO:0000313" key="20">
    <source>
        <dbReference type="EMBL" id="GBP55418.1"/>
    </source>
</evidence>
<dbReference type="InterPro" id="IPR024743">
    <property type="entry name" value="Dynein_HC_stalk"/>
</dbReference>
<keyword evidence="11" id="KW-0505">Motor protein</keyword>
<dbReference type="Gene3D" id="3.40.50.300">
    <property type="entry name" value="P-loop containing nucleotide triphosphate hydrolases"/>
    <property type="match status" value="3"/>
</dbReference>
<dbReference type="GO" id="GO:0030286">
    <property type="term" value="C:dynein complex"/>
    <property type="evidence" value="ECO:0007669"/>
    <property type="project" value="UniProtKB-KW"/>
</dbReference>
<evidence type="ECO:0000256" key="10">
    <source>
        <dbReference type="ARBA" id="ARBA00023069"/>
    </source>
</evidence>
<dbReference type="GO" id="GO:0005524">
    <property type="term" value="F:ATP binding"/>
    <property type="evidence" value="ECO:0007669"/>
    <property type="project" value="UniProtKB-KW"/>
</dbReference>
<accession>A0A4C1WVF8</accession>
<dbReference type="InterPro" id="IPR024317">
    <property type="entry name" value="Dynein_heavy_chain_D4_dom"/>
</dbReference>
<dbReference type="EMBL" id="BGZK01000668">
    <property type="protein sequence ID" value="GBP55418.1"/>
    <property type="molecule type" value="Genomic_DNA"/>
</dbReference>
<keyword evidence="4" id="KW-0493">Microtubule</keyword>
<dbReference type="Proteomes" id="UP000299102">
    <property type="component" value="Unassembled WGS sequence"/>
</dbReference>
<keyword evidence="8" id="KW-0243">Dynein</keyword>
<dbReference type="FunFam" id="3.40.50.300:FF:000049">
    <property type="entry name" value="Dynein, axonemal, heavy chain 5"/>
    <property type="match status" value="1"/>
</dbReference>
<dbReference type="STRING" id="151549.A0A4C1WVF8"/>
<dbReference type="FunFam" id="3.40.50.300:FF:002141">
    <property type="entry name" value="Dynein heavy chain"/>
    <property type="match status" value="1"/>
</dbReference>
<dbReference type="Gene3D" id="1.10.8.1220">
    <property type="match status" value="1"/>
</dbReference>
<dbReference type="Pfam" id="PF12781">
    <property type="entry name" value="AAA_9"/>
    <property type="match status" value="1"/>
</dbReference>
<feature type="domain" description="Dynein heavy chain 3 AAA+ lid" evidence="19">
    <location>
        <begin position="181"/>
        <end position="269"/>
    </location>
</feature>
<dbReference type="GO" id="GO:0005930">
    <property type="term" value="C:axoneme"/>
    <property type="evidence" value="ECO:0007669"/>
    <property type="project" value="UniProtKB-SubCell"/>
</dbReference>
<dbReference type="InterPro" id="IPR027417">
    <property type="entry name" value="P-loop_NTPase"/>
</dbReference>
<dbReference type="Gene3D" id="1.20.920.30">
    <property type="match status" value="1"/>
</dbReference>
<dbReference type="OrthoDB" id="64868at2759"/>
<name>A0A4C1WVF8_EUMVA</name>
<dbReference type="SUPFAM" id="SSF52540">
    <property type="entry name" value="P-loop containing nucleoside triphosphate hydrolases"/>
    <property type="match status" value="2"/>
</dbReference>
<dbReference type="InterPro" id="IPR026983">
    <property type="entry name" value="DHC"/>
</dbReference>
<evidence type="ECO:0000259" key="18">
    <source>
        <dbReference type="Pfam" id="PF12781"/>
    </source>
</evidence>
<dbReference type="GO" id="GO:0031514">
    <property type="term" value="C:motile cilium"/>
    <property type="evidence" value="ECO:0007669"/>
    <property type="project" value="UniProtKB-ARBA"/>
</dbReference>
<dbReference type="Gene3D" id="6.10.140.1060">
    <property type="match status" value="1"/>
</dbReference>
<keyword evidence="5" id="KW-0677">Repeat</keyword>
<comment type="subcellular location">
    <subcellularLocation>
        <location evidence="1">Cytoplasm</location>
        <location evidence="1">Cytoskeleton</location>
        <location evidence="1">Cilium axoneme</location>
    </subcellularLocation>
</comment>
<evidence type="ECO:0000259" key="17">
    <source>
        <dbReference type="Pfam" id="PF12780"/>
    </source>
</evidence>
<evidence type="ECO:0000256" key="9">
    <source>
        <dbReference type="ARBA" id="ARBA00023054"/>
    </source>
</evidence>
<keyword evidence="21" id="KW-1185">Reference proteome</keyword>
<feature type="compositionally biased region" description="Polar residues" evidence="15">
    <location>
        <begin position="30"/>
        <end position="48"/>
    </location>
</feature>
<dbReference type="GO" id="GO:0045505">
    <property type="term" value="F:dynein intermediate chain binding"/>
    <property type="evidence" value="ECO:0007669"/>
    <property type="project" value="InterPro"/>
</dbReference>
<evidence type="ECO:0000256" key="3">
    <source>
        <dbReference type="ARBA" id="ARBA00022490"/>
    </source>
</evidence>
<keyword evidence="13" id="KW-0966">Cell projection</keyword>
<keyword evidence="6" id="KW-0547">Nucleotide-binding</keyword>
<evidence type="ECO:0000256" key="8">
    <source>
        <dbReference type="ARBA" id="ARBA00023017"/>
    </source>
</evidence>
<keyword evidence="3" id="KW-0963">Cytoplasm</keyword>
<dbReference type="FunFam" id="1.10.8.1220:FF:000001">
    <property type="entry name" value="Dynein axonemal heavy chain 5"/>
    <property type="match status" value="1"/>
</dbReference>
<keyword evidence="10" id="KW-0969">Cilium</keyword>
<dbReference type="GO" id="GO:0051959">
    <property type="term" value="F:dynein light intermediate chain binding"/>
    <property type="evidence" value="ECO:0007669"/>
    <property type="project" value="InterPro"/>
</dbReference>
<feature type="domain" description="Dynein heavy chain AAA module D4" evidence="17">
    <location>
        <begin position="381"/>
        <end position="639"/>
    </location>
</feature>
<dbReference type="GO" id="GO:0007018">
    <property type="term" value="P:microtubule-based movement"/>
    <property type="evidence" value="ECO:0007669"/>
    <property type="project" value="InterPro"/>
</dbReference>
<dbReference type="Pfam" id="PF12775">
    <property type="entry name" value="AAA_7"/>
    <property type="match status" value="1"/>
</dbReference>
<dbReference type="GO" id="GO:0005874">
    <property type="term" value="C:microtubule"/>
    <property type="evidence" value="ECO:0007669"/>
    <property type="project" value="UniProtKB-KW"/>
</dbReference>
<dbReference type="Pfam" id="PF17857">
    <property type="entry name" value="AAA_lid_1"/>
    <property type="match status" value="1"/>
</dbReference>
<evidence type="ECO:0000256" key="7">
    <source>
        <dbReference type="ARBA" id="ARBA00022840"/>
    </source>
</evidence>
<keyword evidence="9 14" id="KW-0175">Coiled coil</keyword>
<evidence type="ECO:0000313" key="21">
    <source>
        <dbReference type="Proteomes" id="UP000299102"/>
    </source>
</evidence>
<evidence type="ECO:0000256" key="15">
    <source>
        <dbReference type="SAM" id="MobiDB-lite"/>
    </source>
</evidence>